<dbReference type="AlphaFoldDB" id="A0A2T0M6W5"/>
<dbReference type="Proteomes" id="UP000237640">
    <property type="component" value="Unassembled WGS sequence"/>
</dbReference>
<proteinExistence type="predicted"/>
<gene>
    <name evidence="2" type="ORF">CLV81_4143</name>
</gene>
<evidence type="ECO:0000313" key="3">
    <source>
        <dbReference type="Proteomes" id="UP000237640"/>
    </source>
</evidence>
<accession>A0A2T0M6W5</accession>
<keyword evidence="1" id="KW-1133">Transmembrane helix</keyword>
<dbReference type="Gene3D" id="2.60.120.40">
    <property type="match status" value="1"/>
</dbReference>
<dbReference type="EMBL" id="PVYX01000003">
    <property type="protein sequence ID" value="PRX53234.1"/>
    <property type="molecule type" value="Genomic_DNA"/>
</dbReference>
<organism evidence="2 3">
    <name type="scientific">Flagellimonas meridianipacifica</name>
    <dbReference type="NCBI Taxonomy" id="1080225"/>
    <lineage>
        <taxon>Bacteria</taxon>
        <taxon>Pseudomonadati</taxon>
        <taxon>Bacteroidota</taxon>
        <taxon>Flavobacteriia</taxon>
        <taxon>Flavobacteriales</taxon>
        <taxon>Flavobacteriaceae</taxon>
        <taxon>Flagellimonas</taxon>
    </lineage>
</organism>
<keyword evidence="1" id="KW-0472">Membrane</keyword>
<feature type="transmembrane region" description="Helical" evidence="1">
    <location>
        <begin position="12"/>
        <end position="30"/>
    </location>
</feature>
<comment type="caution">
    <text evidence="2">The sequence shown here is derived from an EMBL/GenBank/DDBJ whole genome shotgun (WGS) entry which is preliminary data.</text>
</comment>
<evidence type="ECO:0000313" key="2">
    <source>
        <dbReference type="EMBL" id="PRX53234.1"/>
    </source>
</evidence>
<keyword evidence="3" id="KW-1185">Reference proteome</keyword>
<keyword evidence="1" id="KW-0812">Transmembrane</keyword>
<name>A0A2T0M6W5_9FLAO</name>
<dbReference type="SUPFAM" id="SSF49842">
    <property type="entry name" value="TNF-like"/>
    <property type="match status" value="1"/>
</dbReference>
<evidence type="ECO:0000256" key="1">
    <source>
        <dbReference type="SAM" id="Phobius"/>
    </source>
</evidence>
<dbReference type="RefSeq" id="WP_106148080.1">
    <property type="nucleotide sequence ID" value="NZ_PVYX01000003.1"/>
</dbReference>
<dbReference type="OrthoDB" id="1145223at2"/>
<dbReference type="InterPro" id="IPR008983">
    <property type="entry name" value="Tumour_necrosis_fac-like_dom"/>
</dbReference>
<reference evidence="2 3" key="1">
    <citation type="submission" date="2018-03" db="EMBL/GenBank/DDBJ databases">
        <title>Genomic Encyclopedia of Archaeal and Bacterial Type Strains, Phase II (KMG-II): from individual species to whole genera.</title>
        <authorList>
            <person name="Goeker M."/>
        </authorList>
    </citation>
    <scope>NUCLEOTIDE SEQUENCE [LARGE SCALE GENOMIC DNA]</scope>
    <source>
        <strain evidence="2 3">DSM 25027</strain>
    </source>
</reference>
<sequence length="228" mass="24875">MLQLPTTESGGFNLWGTLFFLLLGGLYTSWSQAPSAGDLVKVHNANQTEIGSISNPEDGMLVFNEDTGQINFFSGSSWVAPSNESKTIVLNRASGGNNNLIVNSTNTYYDFPVNATHELSNTGGIYQTLGNGRIRITETGTYFMSAAFSVRDMPSGNTKYIIGIFINGTLRGYLTRGFASLPNQDWWGTSGTIIYPLQANDEVRFRYVVNNNGNPLDAVFVNIGITQL</sequence>
<protein>
    <submittedName>
        <fullName evidence="2">Uncharacterized protein</fullName>
    </submittedName>
</protein>